<feature type="signal peptide" evidence="2">
    <location>
        <begin position="1"/>
        <end position="25"/>
    </location>
</feature>
<feature type="chain" id="PRO_5012579656" evidence="2">
    <location>
        <begin position="26"/>
        <end position="279"/>
    </location>
</feature>
<organism evidence="3 4">
    <name type="scientific">Pontibacter ummariensis</name>
    <dbReference type="NCBI Taxonomy" id="1610492"/>
    <lineage>
        <taxon>Bacteria</taxon>
        <taxon>Pseudomonadati</taxon>
        <taxon>Bacteroidota</taxon>
        <taxon>Cytophagia</taxon>
        <taxon>Cytophagales</taxon>
        <taxon>Hymenobacteraceae</taxon>
        <taxon>Pontibacter</taxon>
    </lineage>
</organism>
<evidence type="ECO:0000256" key="2">
    <source>
        <dbReference type="SAM" id="SignalP"/>
    </source>
</evidence>
<accession>A0A239KMP3</accession>
<reference evidence="4" key="1">
    <citation type="submission" date="2017-06" db="EMBL/GenBank/DDBJ databases">
        <authorList>
            <person name="Varghese N."/>
            <person name="Submissions S."/>
        </authorList>
    </citation>
    <scope>NUCLEOTIDE SEQUENCE [LARGE SCALE GENOMIC DNA]</scope>
    <source>
        <strain evidence="4">NKM1</strain>
    </source>
</reference>
<sequence>MKNRLCQLSYFVVLLWLIISCQSKEVTTNSTTSMGALSENERKEVQTDEFGSKKFEWQSELCDHVGFYEPDGFSEKQLKDTYFLLFVYNSVTALNTDVTLDNPEYYTAQYIQDSLKKLEQEYLEATQKLKTLDVVPTQFWRKHKELSLLQLKEVYKLEKLTLEAHLNPALLKNTPLSDECVNYVDALITEDTTVLLAEWKKLVEVKKSKSGTPEKLEQEYQIQSNSTDRLLFAKIDLMTYGWWNCANRQRKYLDGFNKEGQMTMEFQNLFNKIESNCEE</sequence>
<evidence type="ECO:0000313" key="3">
    <source>
        <dbReference type="EMBL" id="SNT19325.1"/>
    </source>
</evidence>
<evidence type="ECO:0000313" key="4">
    <source>
        <dbReference type="Proteomes" id="UP000198432"/>
    </source>
</evidence>
<dbReference type="EMBL" id="FZOQ01000030">
    <property type="protein sequence ID" value="SNT19325.1"/>
    <property type="molecule type" value="Genomic_DNA"/>
</dbReference>
<proteinExistence type="predicted"/>
<dbReference type="AlphaFoldDB" id="A0A239KMP3"/>
<protein>
    <submittedName>
        <fullName evidence="3">Uncharacterized protein</fullName>
    </submittedName>
</protein>
<keyword evidence="1" id="KW-0175">Coiled coil</keyword>
<dbReference type="Proteomes" id="UP000198432">
    <property type="component" value="Unassembled WGS sequence"/>
</dbReference>
<keyword evidence="2" id="KW-0732">Signal</keyword>
<dbReference type="PROSITE" id="PS51257">
    <property type="entry name" value="PROKAR_LIPOPROTEIN"/>
    <property type="match status" value="1"/>
</dbReference>
<keyword evidence="4" id="KW-1185">Reference proteome</keyword>
<gene>
    <name evidence="3" type="ORF">SAMN06296052_1309</name>
</gene>
<evidence type="ECO:0000256" key="1">
    <source>
        <dbReference type="SAM" id="Coils"/>
    </source>
</evidence>
<name>A0A239KMP3_9BACT</name>
<feature type="coiled-coil region" evidence="1">
    <location>
        <begin position="108"/>
        <end position="135"/>
    </location>
</feature>